<keyword evidence="8" id="KW-0732">Signal</keyword>
<dbReference type="Pfam" id="PF05497">
    <property type="entry name" value="Destabilase"/>
    <property type="match status" value="1"/>
</dbReference>
<feature type="disulfide bond" evidence="7">
    <location>
        <begin position="92"/>
        <end position="98"/>
    </location>
</feature>
<dbReference type="PROSITE" id="PS00018">
    <property type="entry name" value="EF_HAND_1"/>
    <property type="match status" value="1"/>
</dbReference>
<dbReference type="GO" id="GO:0003796">
    <property type="term" value="F:lysozyme activity"/>
    <property type="evidence" value="ECO:0007669"/>
    <property type="project" value="UniProtKB-EC"/>
</dbReference>
<dbReference type="GO" id="GO:0031640">
    <property type="term" value="P:killing of cells of another organism"/>
    <property type="evidence" value="ECO:0007669"/>
    <property type="project" value="UniProtKB-KW"/>
</dbReference>
<dbReference type="InterPro" id="IPR008597">
    <property type="entry name" value="Invert_lysozyme"/>
</dbReference>
<feature type="signal peptide" evidence="8">
    <location>
        <begin position="1"/>
        <end position="18"/>
    </location>
</feature>
<dbReference type="FunFam" id="1.10.530.10:FF:000019">
    <property type="entry name" value="lysozyme"/>
    <property type="match status" value="1"/>
</dbReference>
<evidence type="ECO:0000256" key="8">
    <source>
        <dbReference type="SAM" id="SignalP"/>
    </source>
</evidence>
<sequence>MAFKSVLVCVCAATIASALIYRHPARQQQILTGFTENCLGCICDATTACNLTIGCYAGLCGPFLIGRQYWIDAGAPVLPGATWQSPQAYETCVNDPSCATSTIFNYMSRYVNDCNSDGTLDCDDYARIHYLGGNQCDIPIHNYAYYRLFRQCWSKNSKLD</sequence>
<evidence type="ECO:0000256" key="7">
    <source>
        <dbReference type="PIRSR" id="PIRSR608597-3"/>
    </source>
</evidence>
<keyword evidence="5" id="KW-0378">Hydrolase</keyword>
<feature type="disulfide bond" evidence="7">
    <location>
        <begin position="38"/>
        <end position="122"/>
    </location>
</feature>
<dbReference type="CDD" id="cd16890">
    <property type="entry name" value="lyz_i"/>
    <property type="match status" value="1"/>
</dbReference>
<proteinExistence type="predicted"/>
<accession>A0A1B6C4E1</accession>
<name>A0A1B6C4E1_9HEMI</name>
<keyword evidence="7" id="KW-1015">Disulfide bond</keyword>
<protein>
    <recommendedName>
        <fullName evidence="2">lysozyme</fullName>
        <ecNumber evidence="2">3.2.1.17</ecNumber>
    </recommendedName>
</protein>
<evidence type="ECO:0000256" key="5">
    <source>
        <dbReference type="ARBA" id="ARBA00022801"/>
    </source>
</evidence>
<gene>
    <name evidence="9" type="ORF">g.13801</name>
</gene>
<reference evidence="9" key="1">
    <citation type="submission" date="2015-12" db="EMBL/GenBank/DDBJ databases">
        <title>De novo transcriptome assembly of four potential Pierce s Disease insect vectors from Arizona vineyards.</title>
        <authorList>
            <person name="Tassone E.E."/>
        </authorList>
    </citation>
    <scope>NUCLEOTIDE SEQUENCE</scope>
</reference>
<evidence type="ECO:0000256" key="1">
    <source>
        <dbReference type="ARBA" id="ARBA00000632"/>
    </source>
</evidence>
<keyword evidence="4" id="KW-0081">Bacteriolytic enzyme</keyword>
<dbReference type="AlphaFoldDB" id="A0A1B6C4E1"/>
<dbReference type="GO" id="GO:0042742">
    <property type="term" value="P:defense response to bacterium"/>
    <property type="evidence" value="ECO:0007669"/>
    <property type="project" value="UniProtKB-KW"/>
</dbReference>
<dbReference type="PROSITE" id="PS51909">
    <property type="entry name" value="LYSOZYME_I"/>
    <property type="match status" value="1"/>
</dbReference>
<dbReference type="PANTHER" id="PTHR11195:SF22">
    <property type="entry name" value="LYSOZYME"/>
    <property type="match status" value="1"/>
</dbReference>
<keyword evidence="3" id="KW-0929">Antimicrobial</keyword>
<dbReference type="EC" id="3.2.1.17" evidence="2"/>
<keyword evidence="6" id="KW-0326">Glycosidase</keyword>
<dbReference type="Gene3D" id="1.10.530.10">
    <property type="match status" value="1"/>
</dbReference>
<feature type="disulfide bond" evidence="7">
    <location>
        <begin position="43"/>
        <end position="49"/>
    </location>
</feature>
<evidence type="ECO:0000313" key="9">
    <source>
        <dbReference type="EMBL" id="JAS08179.1"/>
    </source>
</evidence>
<feature type="chain" id="PRO_5008580114" description="lysozyme" evidence="8">
    <location>
        <begin position="19"/>
        <end position="160"/>
    </location>
</feature>
<organism evidence="9">
    <name type="scientific">Clastoptera arizonana</name>
    <name type="common">Arizona spittle bug</name>
    <dbReference type="NCBI Taxonomy" id="38151"/>
    <lineage>
        <taxon>Eukaryota</taxon>
        <taxon>Metazoa</taxon>
        <taxon>Ecdysozoa</taxon>
        <taxon>Arthropoda</taxon>
        <taxon>Hexapoda</taxon>
        <taxon>Insecta</taxon>
        <taxon>Pterygota</taxon>
        <taxon>Neoptera</taxon>
        <taxon>Paraneoptera</taxon>
        <taxon>Hemiptera</taxon>
        <taxon>Auchenorrhyncha</taxon>
        <taxon>Cercopoidea</taxon>
        <taxon>Clastopteridae</taxon>
        <taxon>Clastoptera</taxon>
    </lineage>
</organism>
<evidence type="ECO:0000256" key="3">
    <source>
        <dbReference type="ARBA" id="ARBA00022529"/>
    </source>
</evidence>
<evidence type="ECO:0000256" key="4">
    <source>
        <dbReference type="ARBA" id="ARBA00022638"/>
    </source>
</evidence>
<dbReference type="PANTHER" id="PTHR11195">
    <property type="entry name" value="DESTABILASE-RELATED"/>
    <property type="match status" value="1"/>
</dbReference>
<evidence type="ECO:0000256" key="2">
    <source>
        <dbReference type="ARBA" id="ARBA00012732"/>
    </source>
</evidence>
<feature type="disulfide bond" evidence="7">
    <location>
        <begin position="55"/>
        <end position="60"/>
    </location>
</feature>
<dbReference type="InterPro" id="IPR018247">
    <property type="entry name" value="EF_Hand_1_Ca_BS"/>
</dbReference>
<comment type="catalytic activity">
    <reaction evidence="1">
        <text>Hydrolysis of (1-&gt;4)-beta-linkages between N-acetylmuramic acid and N-acetyl-D-glucosamine residues in a peptidoglycan and between N-acetyl-D-glucosamine residues in chitodextrins.</text>
        <dbReference type="EC" id="3.2.1.17"/>
    </reaction>
</comment>
<evidence type="ECO:0000256" key="6">
    <source>
        <dbReference type="ARBA" id="ARBA00023295"/>
    </source>
</evidence>
<dbReference type="EMBL" id="GEDC01029119">
    <property type="protein sequence ID" value="JAS08179.1"/>
    <property type="molecule type" value="Transcribed_RNA"/>
</dbReference>